<gene>
    <name evidence="1" type="ORF">PUN28_016155</name>
</gene>
<evidence type="ECO:0000313" key="2">
    <source>
        <dbReference type="Proteomes" id="UP001430953"/>
    </source>
</evidence>
<dbReference type="EMBL" id="JADYXP020000018">
    <property type="protein sequence ID" value="KAL0106251.1"/>
    <property type="molecule type" value="Genomic_DNA"/>
</dbReference>
<comment type="caution">
    <text evidence="1">The sequence shown here is derived from an EMBL/GenBank/DDBJ whole genome shotgun (WGS) entry which is preliminary data.</text>
</comment>
<dbReference type="Proteomes" id="UP001430953">
    <property type="component" value="Unassembled WGS sequence"/>
</dbReference>
<name>A0AAW2ER97_9HYME</name>
<accession>A0AAW2ER97</accession>
<sequence>MITTFVLHKILINRNVAGHDRIVDDSVENSMHKIEALIGNSGYRRNPLNNITRAGRDFAGELLFLNYALQAGIFHSWEITPTEVETGVVYARIHYPRFQSTSNYVYNLFKQTEVYIKTLKFKTKNVLICRLSIELKICFAQKMLYVYRDCGKATTL</sequence>
<organism evidence="1 2">
    <name type="scientific">Cardiocondyla obscurior</name>
    <dbReference type="NCBI Taxonomy" id="286306"/>
    <lineage>
        <taxon>Eukaryota</taxon>
        <taxon>Metazoa</taxon>
        <taxon>Ecdysozoa</taxon>
        <taxon>Arthropoda</taxon>
        <taxon>Hexapoda</taxon>
        <taxon>Insecta</taxon>
        <taxon>Pterygota</taxon>
        <taxon>Neoptera</taxon>
        <taxon>Endopterygota</taxon>
        <taxon>Hymenoptera</taxon>
        <taxon>Apocrita</taxon>
        <taxon>Aculeata</taxon>
        <taxon>Formicoidea</taxon>
        <taxon>Formicidae</taxon>
        <taxon>Myrmicinae</taxon>
        <taxon>Cardiocondyla</taxon>
    </lineage>
</organism>
<protein>
    <submittedName>
        <fullName evidence="1">Uncharacterized protein</fullName>
    </submittedName>
</protein>
<proteinExistence type="predicted"/>
<reference evidence="1 2" key="1">
    <citation type="submission" date="2023-03" db="EMBL/GenBank/DDBJ databases">
        <title>High recombination rates correlate with genetic variation in Cardiocondyla obscurior ants.</title>
        <authorList>
            <person name="Errbii M."/>
        </authorList>
    </citation>
    <scope>NUCLEOTIDE SEQUENCE [LARGE SCALE GENOMIC DNA]</scope>
    <source>
        <strain evidence="1">Alpha-2009</strain>
        <tissue evidence="1">Whole body</tissue>
    </source>
</reference>
<evidence type="ECO:0000313" key="1">
    <source>
        <dbReference type="EMBL" id="KAL0106251.1"/>
    </source>
</evidence>
<dbReference type="AlphaFoldDB" id="A0AAW2ER97"/>
<keyword evidence="2" id="KW-1185">Reference proteome</keyword>